<feature type="domain" description="POLO box" evidence="10">
    <location>
        <begin position="1"/>
        <end position="65"/>
    </location>
</feature>
<evidence type="ECO:0000256" key="2">
    <source>
        <dbReference type="ARBA" id="ARBA00004496"/>
    </source>
</evidence>
<evidence type="ECO:0000313" key="12">
    <source>
        <dbReference type="Proteomes" id="UP001150925"/>
    </source>
</evidence>
<dbReference type="SUPFAM" id="SSF82615">
    <property type="entry name" value="Polo-box domain"/>
    <property type="match status" value="1"/>
</dbReference>
<dbReference type="InterPro" id="IPR000959">
    <property type="entry name" value="POLO_box_dom"/>
</dbReference>
<keyword evidence="8" id="KW-0804">Transcription</keyword>
<evidence type="ECO:0000256" key="6">
    <source>
        <dbReference type="ARBA" id="ARBA00023015"/>
    </source>
</evidence>
<protein>
    <recommendedName>
        <fullName evidence="4">CCR4-NOT transcription complex subunit 11</fullName>
    </recommendedName>
</protein>
<proteinExistence type="inferred from homology"/>
<evidence type="ECO:0000256" key="4">
    <source>
        <dbReference type="ARBA" id="ARBA00014872"/>
    </source>
</evidence>
<sequence length="340" mass="38820">HGVLQLNFIPDHSKLVLQDRGQTITYIAQGKVKSYSLDEVHTLVEDTELLKRLKYAKDVLSLINTRRTVLVDIPTLTMALDSSPFTTQCSALTFELESSIDGLYNELDGIERAFETALAELLASSPTKLSPGPPGVIQTPAPSFPCANLENDQNADLFNALETLVTKGTERPLNVNDCERLQTVLVESPRWVDKLFKEPNVFQRFFDNNTRLVKETLAQFAQTNHFPMFLAVWSESTRITLDLLEIITWLATHGHLTDERMHMFVARCFQCCDRAVDRDAQNRQVKLVSLFLKNLLRAEVIQEEDYFAEINTFCIAYARVREATDLFRMILEWKNKSNVM</sequence>
<dbReference type="AlphaFoldDB" id="A0A9W8E4S6"/>
<comment type="subcellular location">
    <subcellularLocation>
        <location evidence="2">Cytoplasm</location>
    </subcellularLocation>
    <subcellularLocation>
        <location evidence="1">Nucleus</location>
    </subcellularLocation>
</comment>
<keyword evidence="6" id="KW-0805">Transcription regulation</keyword>
<dbReference type="Pfam" id="PF00659">
    <property type="entry name" value="POLO_box"/>
    <property type="match status" value="1"/>
</dbReference>
<dbReference type="Proteomes" id="UP001150925">
    <property type="component" value="Unassembled WGS sequence"/>
</dbReference>
<dbReference type="GO" id="GO:0031047">
    <property type="term" value="P:regulatory ncRNA-mediated gene silencing"/>
    <property type="evidence" value="ECO:0007669"/>
    <property type="project" value="UniProtKB-KW"/>
</dbReference>
<evidence type="ECO:0000256" key="9">
    <source>
        <dbReference type="ARBA" id="ARBA00023242"/>
    </source>
</evidence>
<comment type="similarity">
    <text evidence="3">Belongs to the CNOT11 family.</text>
</comment>
<dbReference type="PANTHER" id="PTHR15975:SF0">
    <property type="entry name" value="CCR4-NOT TRANSCRIPTION COMPLEX SUBUNIT 11"/>
    <property type="match status" value="1"/>
</dbReference>
<evidence type="ECO:0000256" key="1">
    <source>
        <dbReference type="ARBA" id="ARBA00004123"/>
    </source>
</evidence>
<keyword evidence="7" id="KW-0943">RNA-mediated gene silencing</keyword>
<evidence type="ECO:0000313" key="11">
    <source>
        <dbReference type="EMBL" id="KAJ1953681.1"/>
    </source>
</evidence>
<evidence type="ECO:0000256" key="7">
    <source>
        <dbReference type="ARBA" id="ARBA00023158"/>
    </source>
</evidence>
<evidence type="ECO:0000259" key="10">
    <source>
        <dbReference type="PROSITE" id="PS50078"/>
    </source>
</evidence>
<feature type="non-terminal residue" evidence="11">
    <location>
        <position position="340"/>
    </location>
</feature>
<keyword evidence="12" id="KW-1185">Reference proteome</keyword>
<dbReference type="InterPro" id="IPR033695">
    <property type="entry name" value="POLO_box_2"/>
</dbReference>
<keyword evidence="5" id="KW-0963">Cytoplasm</keyword>
<dbReference type="Gene3D" id="3.30.1120.30">
    <property type="entry name" value="POLO box domain"/>
    <property type="match status" value="1"/>
</dbReference>
<dbReference type="InterPro" id="IPR019312">
    <property type="entry name" value="CNOT11"/>
</dbReference>
<gene>
    <name evidence="11" type="primary">CNOT11</name>
    <name evidence="11" type="ORF">IWQ62_005933</name>
</gene>
<dbReference type="PANTHER" id="PTHR15975">
    <property type="entry name" value="CCR4-NOT TRANSCRIPTION COMPLEX SUBUNIT 11"/>
    <property type="match status" value="1"/>
</dbReference>
<dbReference type="InterPro" id="IPR036947">
    <property type="entry name" value="POLO_box_dom_sf"/>
</dbReference>
<name>A0A9W8E4S6_9FUNG</name>
<evidence type="ECO:0000256" key="5">
    <source>
        <dbReference type="ARBA" id="ARBA00022490"/>
    </source>
</evidence>
<dbReference type="GO" id="GO:0005634">
    <property type="term" value="C:nucleus"/>
    <property type="evidence" value="ECO:0007669"/>
    <property type="project" value="UniProtKB-SubCell"/>
</dbReference>
<dbReference type="OrthoDB" id="10265389at2759"/>
<evidence type="ECO:0000256" key="8">
    <source>
        <dbReference type="ARBA" id="ARBA00023163"/>
    </source>
</evidence>
<dbReference type="PROSITE" id="PS50078">
    <property type="entry name" value="POLO_BOX"/>
    <property type="match status" value="1"/>
</dbReference>
<organism evidence="11 12">
    <name type="scientific">Dispira parvispora</name>
    <dbReference type="NCBI Taxonomy" id="1520584"/>
    <lineage>
        <taxon>Eukaryota</taxon>
        <taxon>Fungi</taxon>
        <taxon>Fungi incertae sedis</taxon>
        <taxon>Zoopagomycota</taxon>
        <taxon>Kickxellomycotina</taxon>
        <taxon>Dimargaritomycetes</taxon>
        <taxon>Dimargaritales</taxon>
        <taxon>Dimargaritaceae</taxon>
        <taxon>Dispira</taxon>
    </lineage>
</organism>
<dbReference type="GO" id="GO:0005737">
    <property type="term" value="C:cytoplasm"/>
    <property type="evidence" value="ECO:0007669"/>
    <property type="project" value="UniProtKB-SubCell"/>
</dbReference>
<evidence type="ECO:0000256" key="3">
    <source>
        <dbReference type="ARBA" id="ARBA00008030"/>
    </source>
</evidence>
<dbReference type="CDD" id="cd13117">
    <property type="entry name" value="POLO_box_2"/>
    <property type="match status" value="1"/>
</dbReference>
<dbReference type="Pfam" id="PF10155">
    <property type="entry name" value="CNOT11"/>
    <property type="match status" value="1"/>
</dbReference>
<reference evidence="11" key="1">
    <citation type="submission" date="2022-07" db="EMBL/GenBank/DDBJ databases">
        <title>Phylogenomic reconstructions and comparative analyses of Kickxellomycotina fungi.</title>
        <authorList>
            <person name="Reynolds N.K."/>
            <person name="Stajich J.E."/>
            <person name="Barry K."/>
            <person name="Grigoriev I.V."/>
            <person name="Crous P."/>
            <person name="Smith M.E."/>
        </authorList>
    </citation>
    <scope>NUCLEOTIDE SEQUENCE</scope>
    <source>
        <strain evidence="11">RSA 1196</strain>
    </source>
</reference>
<dbReference type="EMBL" id="JANBPY010002796">
    <property type="protein sequence ID" value="KAJ1953681.1"/>
    <property type="molecule type" value="Genomic_DNA"/>
</dbReference>
<dbReference type="GO" id="GO:0030014">
    <property type="term" value="C:CCR4-NOT complex"/>
    <property type="evidence" value="ECO:0007669"/>
    <property type="project" value="InterPro"/>
</dbReference>
<keyword evidence="9" id="KW-0539">Nucleus</keyword>
<comment type="caution">
    <text evidence="11">The sequence shown here is derived from an EMBL/GenBank/DDBJ whole genome shotgun (WGS) entry which is preliminary data.</text>
</comment>
<accession>A0A9W8E4S6</accession>